<dbReference type="PATRIC" id="fig|132476.4.peg.276"/>
<proteinExistence type="predicted"/>
<organism evidence="2 3">
    <name type="scientific">Pseudomonas kilonensis</name>
    <dbReference type="NCBI Taxonomy" id="132476"/>
    <lineage>
        <taxon>Bacteria</taxon>
        <taxon>Pseudomonadati</taxon>
        <taxon>Pseudomonadota</taxon>
        <taxon>Gammaproteobacteria</taxon>
        <taxon>Pseudomonadales</taxon>
        <taxon>Pseudomonadaceae</taxon>
        <taxon>Pseudomonas</taxon>
    </lineage>
</organism>
<gene>
    <name evidence="2" type="ORF">VP02_01255</name>
</gene>
<keyword evidence="1" id="KW-1133">Transmembrane helix</keyword>
<accession>A0A0F4XVZ4</accession>
<name>A0A0F4XVZ4_9PSED</name>
<feature type="transmembrane region" description="Helical" evidence="1">
    <location>
        <begin position="35"/>
        <end position="54"/>
    </location>
</feature>
<protein>
    <submittedName>
        <fullName evidence="2">Uncharacterized protein</fullName>
    </submittedName>
</protein>
<dbReference type="AlphaFoldDB" id="A0A0F4XVZ4"/>
<evidence type="ECO:0000313" key="3">
    <source>
        <dbReference type="Proteomes" id="UP000033662"/>
    </source>
</evidence>
<evidence type="ECO:0000256" key="1">
    <source>
        <dbReference type="SAM" id="Phobius"/>
    </source>
</evidence>
<keyword evidence="1" id="KW-0472">Membrane</keyword>
<dbReference type="Proteomes" id="UP000033662">
    <property type="component" value="Unassembled WGS sequence"/>
</dbReference>
<keyword evidence="1" id="KW-0812">Transmembrane</keyword>
<reference evidence="2 3" key="1">
    <citation type="submission" date="2015-03" db="EMBL/GenBank/DDBJ databases">
        <title>Pseudomonas fluorescens 1855-344 Genome sequencing and assembly.</title>
        <authorList>
            <person name="Eng W.W.H."/>
            <person name="Gan H.M."/>
            <person name="Savka M.A."/>
        </authorList>
    </citation>
    <scope>NUCLEOTIDE SEQUENCE [LARGE SCALE GENOMIC DNA]</scope>
    <source>
        <strain evidence="2 3">1855-344</strain>
    </source>
</reference>
<evidence type="ECO:0000313" key="2">
    <source>
        <dbReference type="EMBL" id="KKA10001.1"/>
    </source>
</evidence>
<comment type="caution">
    <text evidence="2">The sequence shown here is derived from an EMBL/GenBank/DDBJ whole genome shotgun (WGS) entry which is preliminary data.</text>
</comment>
<sequence>MMGFSGSGSALVSDCINFSSVVQEKYYMLANYIDAILLSEVLRSSVMFVIGIMFKKQRD</sequence>
<dbReference type="EMBL" id="JZXC01000001">
    <property type="protein sequence ID" value="KKA10001.1"/>
    <property type="molecule type" value="Genomic_DNA"/>
</dbReference>